<feature type="transmembrane region" description="Helical" evidence="1">
    <location>
        <begin position="89"/>
        <end position="109"/>
    </location>
</feature>
<accession>A0ABZ1YVB8</accession>
<dbReference type="RefSeq" id="WP_327099462.1">
    <property type="nucleotide sequence ID" value="NZ_CP109149.1"/>
</dbReference>
<keyword evidence="3" id="KW-1185">Reference proteome</keyword>
<evidence type="ECO:0000256" key="1">
    <source>
        <dbReference type="SAM" id="Phobius"/>
    </source>
</evidence>
<keyword evidence="1" id="KW-0472">Membrane</keyword>
<evidence type="ECO:0000313" key="2">
    <source>
        <dbReference type="EMBL" id="WUV46210.1"/>
    </source>
</evidence>
<dbReference type="Proteomes" id="UP001432062">
    <property type="component" value="Chromosome"/>
</dbReference>
<sequence>MTETPTGSYIETSPTETRSVTALVNDATEQMARLIRDEIKLAELEVQSKGKRLGRGAVVTGAGALAACYGGAAVIAAVIIALAGPLSGWSAALIVGAILLLVGAALAVIGKKDLQKAVPPIPQEAITGLQQDIHAIKSGG</sequence>
<gene>
    <name evidence="2" type="ORF">OG563_45335</name>
</gene>
<feature type="transmembrane region" description="Helical" evidence="1">
    <location>
        <begin position="57"/>
        <end position="83"/>
    </location>
</feature>
<dbReference type="EMBL" id="CP109441">
    <property type="protein sequence ID" value="WUV46210.1"/>
    <property type="molecule type" value="Genomic_DNA"/>
</dbReference>
<keyword evidence="1" id="KW-1133">Transmembrane helix</keyword>
<proteinExistence type="predicted"/>
<evidence type="ECO:0000313" key="3">
    <source>
        <dbReference type="Proteomes" id="UP001432062"/>
    </source>
</evidence>
<keyword evidence="1" id="KW-0812">Transmembrane</keyword>
<protein>
    <submittedName>
        <fullName evidence="2">Phage holin family protein</fullName>
    </submittedName>
</protein>
<reference evidence="2" key="1">
    <citation type="submission" date="2022-10" db="EMBL/GenBank/DDBJ databases">
        <title>The complete genomes of actinobacterial strains from the NBC collection.</title>
        <authorList>
            <person name="Joergensen T.S."/>
            <person name="Alvarez Arevalo M."/>
            <person name="Sterndorff E.B."/>
            <person name="Faurdal D."/>
            <person name="Vuksanovic O."/>
            <person name="Mourched A.-S."/>
            <person name="Charusanti P."/>
            <person name="Shaw S."/>
            <person name="Blin K."/>
            <person name="Weber T."/>
        </authorList>
    </citation>
    <scope>NUCLEOTIDE SEQUENCE</scope>
    <source>
        <strain evidence="2">NBC_01482</strain>
    </source>
</reference>
<dbReference type="InterPro" id="IPR009937">
    <property type="entry name" value="Phage_holin_3_6"/>
</dbReference>
<name>A0ABZ1YVB8_9NOCA</name>
<dbReference type="Pfam" id="PF07332">
    <property type="entry name" value="Phage_holin_3_6"/>
    <property type="match status" value="1"/>
</dbReference>
<organism evidence="2 3">
    <name type="scientific">Nocardia vinacea</name>
    <dbReference type="NCBI Taxonomy" id="96468"/>
    <lineage>
        <taxon>Bacteria</taxon>
        <taxon>Bacillati</taxon>
        <taxon>Actinomycetota</taxon>
        <taxon>Actinomycetes</taxon>
        <taxon>Mycobacteriales</taxon>
        <taxon>Nocardiaceae</taxon>
        <taxon>Nocardia</taxon>
    </lineage>
</organism>